<gene>
    <name evidence="2" type="ORF">Esi_0313_0013</name>
</gene>
<proteinExistence type="predicted"/>
<feature type="region of interest" description="Disordered" evidence="1">
    <location>
        <begin position="236"/>
        <end position="265"/>
    </location>
</feature>
<dbReference type="PANTHER" id="PTHR46586">
    <property type="entry name" value="ANKYRIN REPEAT-CONTAINING PROTEIN"/>
    <property type="match status" value="1"/>
</dbReference>
<dbReference type="OrthoDB" id="548202at2759"/>
<dbReference type="InterPro" id="IPR036770">
    <property type="entry name" value="Ankyrin_rpt-contain_sf"/>
</dbReference>
<evidence type="ECO:0000313" key="2">
    <source>
        <dbReference type="EMBL" id="CBJ32178.1"/>
    </source>
</evidence>
<organism evidence="2 3">
    <name type="scientific">Ectocarpus siliculosus</name>
    <name type="common">Brown alga</name>
    <name type="synonym">Conferva siliculosa</name>
    <dbReference type="NCBI Taxonomy" id="2880"/>
    <lineage>
        <taxon>Eukaryota</taxon>
        <taxon>Sar</taxon>
        <taxon>Stramenopiles</taxon>
        <taxon>Ochrophyta</taxon>
        <taxon>PX clade</taxon>
        <taxon>Phaeophyceae</taxon>
        <taxon>Ectocarpales</taxon>
        <taxon>Ectocarpaceae</taxon>
        <taxon>Ectocarpus</taxon>
    </lineage>
</organism>
<dbReference type="PANTHER" id="PTHR46586:SF3">
    <property type="entry name" value="ANKYRIN REPEAT-CONTAINING PROTEIN"/>
    <property type="match status" value="1"/>
</dbReference>
<dbReference type="EMBL" id="FN648502">
    <property type="protein sequence ID" value="CBJ32178.1"/>
    <property type="molecule type" value="Genomic_DNA"/>
</dbReference>
<dbReference type="EMBL" id="FN649755">
    <property type="protein sequence ID" value="CBJ32178.1"/>
    <property type="molecule type" value="Genomic_DNA"/>
</dbReference>
<dbReference type="SUPFAM" id="SSF140860">
    <property type="entry name" value="Pseudo ankyrin repeat-like"/>
    <property type="match status" value="2"/>
</dbReference>
<evidence type="ECO:0008006" key="4">
    <source>
        <dbReference type="Google" id="ProtNLM"/>
    </source>
</evidence>
<protein>
    <recommendedName>
        <fullName evidence="4">Ankyrin repeat protein</fullName>
    </recommendedName>
</protein>
<sequence>MEKTMLNPLTSNKTVVNHLMEYVDHNQYLFFATVCRGWSRAWGERPAVTRAATNGTSVSQLSFSFHCGLRRTKGICETAAKLGRLDLLQCAVLNGCPIGKMVCAEAALRGHLGIIWWARTYGSEWDESTCSAAASGRHLKILQYCREHGCPWDAGTTASAARCGSLGVLKWARENGCEWDEDTSTSAAFGGHLDILMWCREQGCGWSEATTAVAASRGHWGVLQFCLENGCPRDPDSIEKETGQETDGVAEGCPPPDAEMSPAGPEPIRQDFTTAQSSSLEMHDLTPDELERARKDCAFHAVIYGDDAPPLEIEEALRRLDPLCSDEDY</sequence>
<name>D7FWU0_ECTSI</name>
<dbReference type="AlphaFoldDB" id="D7FWU0"/>
<dbReference type="InterPro" id="IPR052050">
    <property type="entry name" value="SecEffector_AnkRepeat"/>
</dbReference>
<accession>D7FWU0</accession>
<dbReference type="Gene3D" id="1.25.40.20">
    <property type="entry name" value="Ankyrin repeat-containing domain"/>
    <property type="match status" value="1"/>
</dbReference>
<evidence type="ECO:0000256" key="1">
    <source>
        <dbReference type="SAM" id="MobiDB-lite"/>
    </source>
</evidence>
<reference evidence="2 3" key="1">
    <citation type="journal article" date="2010" name="Nature">
        <title>The Ectocarpus genome and the independent evolution of multicellularity in brown algae.</title>
        <authorList>
            <person name="Cock J.M."/>
            <person name="Sterck L."/>
            <person name="Rouze P."/>
            <person name="Scornet D."/>
            <person name="Allen A.E."/>
            <person name="Amoutzias G."/>
            <person name="Anthouard V."/>
            <person name="Artiguenave F."/>
            <person name="Aury J.M."/>
            <person name="Badger J.H."/>
            <person name="Beszteri B."/>
            <person name="Billiau K."/>
            <person name="Bonnet E."/>
            <person name="Bothwell J.H."/>
            <person name="Bowler C."/>
            <person name="Boyen C."/>
            <person name="Brownlee C."/>
            <person name="Carrano C.J."/>
            <person name="Charrier B."/>
            <person name="Cho G.Y."/>
            <person name="Coelho S.M."/>
            <person name="Collen J."/>
            <person name="Corre E."/>
            <person name="Da Silva C."/>
            <person name="Delage L."/>
            <person name="Delaroque N."/>
            <person name="Dittami S.M."/>
            <person name="Doulbeau S."/>
            <person name="Elias M."/>
            <person name="Farnham G."/>
            <person name="Gachon C.M."/>
            <person name="Gschloessl B."/>
            <person name="Heesch S."/>
            <person name="Jabbari K."/>
            <person name="Jubin C."/>
            <person name="Kawai H."/>
            <person name="Kimura K."/>
            <person name="Kloareg B."/>
            <person name="Kupper F.C."/>
            <person name="Lang D."/>
            <person name="Le Bail A."/>
            <person name="Leblanc C."/>
            <person name="Lerouge P."/>
            <person name="Lohr M."/>
            <person name="Lopez P.J."/>
            <person name="Martens C."/>
            <person name="Maumus F."/>
            <person name="Michel G."/>
            <person name="Miranda-Saavedra D."/>
            <person name="Morales J."/>
            <person name="Moreau H."/>
            <person name="Motomura T."/>
            <person name="Nagasato C."/>
            <person name="Napoli C.A."/>
            <person name="Nelson D.R."/>
            <person name="Nyvall-Collen P."/>
            <person name="Peters A.F."/>
            <person name="Pommier C."/>
            <person name="Potin P."/>
            <person name="Poulain J."/>
            <person name="Quesneville H."/>
            <person name="Read B."/>
            <person name="Rensing S.A."/>
            <person name="Ritter A."/>
            <person name="Rousvoal S."/>
            <person name="Samanta M."/>
            <person name="Samson G."/>
            <person name="Schroeder D.C."/>
            <person name="Segurens B."/>
            <person name="Strittmatter M."/>
            <person name="Tonon T."/>
            <person name="Tregear J.W."/>
            <person name="Valentin K."/>
            <person name="von Dassow P."/>
            <person name="Yamagishi T."/>
            <person name="Van de Peer Y."/>
            <person name="Wincker P."/>
        </authorList>
    </citation>
    <scope>NUCLEOTIDE SEQUENCE [LARGE SCALE GENOMIC DNA]</scope>
    <source>
        <strain evidence="3">Ec32 / CCAP1310/4</strain>
    </source>
</reference>
<keyword evidence="3" id="KW-1185">Reference proteome</keyword>
<dbReference type="Proteomes" id="UP000002630">
    <property type="component" value="Linkage Group LG30"/>
</dbReference>
<evidence type="ECO:0000313" key="3">
    <source>
        <dbReference type="Proteomes" id="UP000002630"/>
    </source>
</evidence>
<dbReference type="InParanoid" id="D7FWU0"/>